<evidence type="ECO:0000313" key="1">
    <source>
        <dbReference type="EMBL" id="KAJ2967892.1"/>
    </source>
</evidence>
<sequence length="136" mass="14346">MTYTNFTYSDIAVEGKPSSGGATGKTIPGGRADLWDAVVTVTATITNSGSVKGAEVAQLYVGYPASANAPPKQLRGFEKKPLDAGAKGTVSFKVLRRDISVWDASKQNWVIPAGEFTFYVGASSRDVRLTAKLTVA</sequence>
<dbReference type="EMBL" id="JAPDGR010004515">
    <property type="protein sequence ID" value="KAJ2967892.1"/>
    <property type="molecule type" value="Genomic_DNA"/>
</dbReference>
<evidence type="ECO:0000313" key="2">
    <source>
        <dbReference type="Proteomes" id="UP001143856"/>
    </source>
</evidence>
<gene>
    <name evidence="1" type="ORF">NUW58_g10344</name>
</gene>
<keyword evidence="2" id="KW-1185">Reference proteome</keyword>
<protein>
    <submittedName>
        <fullName evidence="1">Uncharacterized protein</fullName>
    </submittedName>
</protein>
<organism evidence="1 2">
    <name type="scientific">Xylaria curta</name>
    <dbReference type="NCBI Taxonomy" id="42375"/>
    <lineage>
        <taxon>Eukaryota</taxon>
        <taxon>Fungi</taxon>
        <taxon>Dikarya</taxon>
        <taxon>Ascomycota</taxon>
        <taxon>Pezizomycotina</taxon>
        <taxon>Sordariomycetes</taxon>
        <taxon>Xylariomycetidae</taxon>
        <taxon>Xylariales</taxon>
        <taxon>Xylariaceae</taxon>
        <taxon>Xylaria</taxon>
    </lineage>
</organism>
<accession>A0ACC1MMI0</accession>
<reference evidence="1" key="1">
    <citation type="submission" date="2022-10" db="EMBL/GenBank/DDBJ databases">
        <title>Genome Sequence of Xylaria curta.</title>
        <authorList>
            <person name="Buettner E."/>
        </authorList>
    </citation>
    <scope>NUCLEOTIDE SEQUENCE</scope>
    <source>
        <strain evidence="1">Babe10</strain>
    </source>
</reference>
<name>A0ACC1MMI0_9PEZI</name>
<dbReference type="Proteomes" id="UP001143856">
    <property type="component" value="Unassembled WGS sequence"/>
</dbReference>
<proteinExistence type="predicted"/>
<comment type="caution">
    <text evidence="1">The sequence shown here is derived from an EMBL/GenBank/DDBJ whole genome shotgun (WGS) entry which is preliminary data.</text>
</comment>